<sequence length="67" mass="7251">MTDSPNPYRPIGDHRERPSDSSDAPADTAPSGQESDSTDVIWLLVLLIGLVSFGLSVHLWGAVTESW</sequence>
<proteinExistence type="predicted"/>
<keyword evidence="2" id="KW-0472">Membrane</keyword>
<organism evidence="3 4">
    <name type="scientific">Roseiconus nitratireducens</name>
    <dbReference type="NCBI Taxonomy" id="2605748"/>
    <lineage>
        <taxon>Bacteria</taxon>
        <taxon>Pseudomonadati</taxon>
        <taxon>Planctomycetota</taxon>
        <taxon>Planctomycetia</taxon>
        <taxon>Pirellulales</taxon>
        <taxon>Pirellulaceae</taxon>
        <taxon>Roseiconus</taxon>
    </lineage>
</organism>
<dbReference type="Proteomes" id="UP000324479">
    <property type="component" value="Unassembled WGS sequence"/>
</dbReference>
<feature type="transmembrane region" description="Helical" evidence="2">
    <location>
        <begin position="40"/>
        <end position="63"/>
    </location>
</feature>
<feature type="region of interest" description="Disordered" evidence="1">
    <location>
        <begin position="1"/>
        <end position="36"/>
    </location>
</feature>
<evidence type="ECO:0000256" key="2">
    <source>
        <dbReference type="SAM" id="Phobius"/>
    </source>
</evidence>
<reference evidence="3 4" key="1">
    <citation type="submission" date="2019-08" db="EMBL/GenBank/DDBJ databases">
        <authorList>
            <person name="Dhanesh K."/>
            <person name="Kumar G."/>
            <person name="Sasikala C."/>
            <person name="Venkata Ramana C."/>
        </authorList>
    </citation>
    <scope>NUCLEOTIDE SEQUENCE [LARGE SCALE GENOMIC DNA]</scope>
    <source>
        <strain evidence="3 4">JC645</strain>
    </source>
</reference>
<keyword evidence="2" id="KW-1133">Transmembrane helix</keyword>
<feature type="compositionally biased region" description="Basic and acidic residues" evidence="1">
    <location>
        <begin position="11"/>
        <end position="20"/>
    </location>
</feature>
<keyword evidence="4" id="KW-1185">Reference proteome</keyword>
<comment type="caution">
    <text evidence="3">The sequence shown here is derived from an EMBL/GenBank/DDBJ whole genome shotgun (WGS) entry which is preliminary data.</text>
</comment>
<keyword evidence="2" id="KW-0812">Transmembrane</keyword>
<dbReference type="RefSeq" id="WP_150078314.1">
    <property type="nucleotide sequence ID" value="NZ_VWOX01000012.1"/>
</dbReference>
<dbReference type="EMBL" id="VWOX01000012">
    <property type="protein sequence ID" value="KAA5540748.1"/>
    <property type="molecule type" value="Genomic_DNA"/>
</dbReference>
<evidence type="ECO:0000313" key="3">
    <source>
        <dbReference type="EMBL" id="KAA5540748.1"/>
    </source>
</evidence>
<evidence type="ECO:0000256" key="1">
    <source>
        <dbReference type="SAM" id="MobiDB-lite"/>
    </source>
</evidence>
<evidence type="ECO:0000313" key="4">
    <source>
        <dbReference type="Proteomes" id="UP000324479"/>
    </source>
</evidence>
<dbReference type="AlphaFoldDB" id="A0A5M6CZT1"/>
<protein>
    <submittedName>
        <fullName evidence="3">Uncharacterized protein</fullName>
    </submittedName>
</protein>
<gene>
    <name evidence="3" type="ORF">FYK55_20410</name>
</gene>
<name>A0A5M6CZT1_9BACT</name>
<accession>A0A5M6CZT1</accession>